<dbReference type="PANTHER" id="PTHR43784">
    <property type="entry name" value="GDSL-LIKE LIPASE/ACYLHYDROLASE, PUTATIVE (AFU_ORTHOLOGUE AFUA_2G00820)-RELATED"/>
    <property type="match status" value="1"/>
</dbReference>
<accession>A0A1Q9LCS9</accession>
<dbReference type="InterPro" id="IPR036514">
    <property type="entry name" value="SGNH_hydro_sf"/>
</dbReference>
<dbReference type="SUPFAM" id="SSF52266">
    <property type="entry name" value="SGNH hydrolase"/>
    <property type="match status" value="1"/>
</dbReference>
<keyword evidence="3" id="KW-1185">Reference proteome</keyword>
<dbReference type="InterPro" id="IPR013830">
    <property type="entry name" value="SGNH_hydro"/>
</dbReference>
<dbReference type="STRING" id="1193682.BJP25_02000"/>
<dbReference type="Gene3D" id="3.40.50.1110">
    <property type="entry name" value="SGNH hydrolase"/>
    <property type="match status" value="1"/>
</dbReference>
<dbReference type="CDD" id="cd01832">
    <property type="entry name" value="SGNH_hydrolase_like_1"/>
    <property type="match status" value="1"/>
</dbReference>
<reference evidence="2 3" key="1">
    <citation type="submission" date="2016-10" db="EMBL/GenBank/DDBJ databases">
        <title>The Draft Genome Sequence of Actinokineospora bangkokensis 44EHWT reveals the biosynthetic pathway of antifungal compounds Thailandins with unusual extender unit butylmalonyl-CoA.</title>
        <authorList>
            <person name="Greule A."/>
            <person name="Intra B."/>
            <person name="Flemming S."/>
            <person name="Rommel M.G."/>
            <person name="Panbangred W."/>
            <person name="Bechthold A."/>
        </authorList>
    </citation>
    <scope>NUCLEOTIDE SEQUENCE [LARGE SCALE GENOMIC DNA]</scope>
    <source>
        <strain evidence="2 3">44EHW</strain>
    </source>
</reference>
<dbReference type="GO" id="GO:0016787">
    <property type="term" value="F:hydrolase activity"/>
    <property type="evidence" value="ECO:0007669"/>
    <property type="project" value="UniProtKB-KW"/>
</dbReference>
<organism evidence="2 3">
    <name type="scientific">Actinokineospora bangkokensis</name>
    <dbReference type="NCBI Taxonomy" id="1193682"/>
    <lineage>
        <taxon>Bacteria</taxon>
        <taxon>Bacillati</taxon>
        <taxon>Actinomycetota</taxon>
        <taxon>Actinomycetes</taxon>
        <taxon>Pseudonocardiales</taxon>
        <taxon>Pseudonocardiaceae</taxon>
        <taxon>Actinokineospora</taxon>
    </lineage>
</organism>
<keyword evidence="2" id="KW-0378">Hydrolase</keyword>
<dbReference type="EMBL" id="MKQR01000028">
    <property type="protein sequence ID" value="OLR89819.1"/>
    <property type="molecule type" value="Genomic_DNA"/>
</dbReference>
<feature type="domain" description="SGNH hydrolase-type esterase" evidence="1">
    <location>
        <begin position="18"/>
        <end position="190"/>
    </location>
</feature>
<protein>
    <submittedName>
        <fullName evidence="2">SGNH hydrolase</fullName>
    </submittedName>
</protein>
<dbReference type="PANTHER" id="PTHR43784:SF2">
    <property type="entry name" value="GDSL-LIKE LIPASE_ACYLHYDROLASE, PUTATIVE (AFU_ORTHOLOGUE AFUA_2G00820)-RELATED"/>
    <property type="match status" value="1"/>
</dbReference>
<proteinExistence type="predicted"/>
<evidence type="ECO:0000259" key="1">
    <source>
        <dbReference type="Pfam" id="PF13472"/>
    </source>
</evidence>
<evidence type="ECO:0000313" key="3">
    <source>
        <dbReference type="Proteomes" id="UP000186040"/>
    </source>
</evidence>
<dbReference type="Pfam" id="PF13472">
    <property type="entry name" value="Lipase_GDSL_2"/>
    <property type="match status" value="1"/>
</dbReference>
<dbReference type="AlphaFoldDB" id="A0A1Q9LCS9"/>
<name>A0A1Q9LCS9_9PSEU</name>
<sequence>MFRGEGRPAVHGYDSWVAIGDSFTEGMGDMAPDGSCVGWADRLAELMAVQRPGFQYANLAVRGKMLAEIIAEQVPLAEEAAPDLVSLCGGGNDIITPGTDPDDVAADFDAAVARLRAAGSEVVLFTGPDPKVQPLLRRVRGKVGIYNGHLHAIAERNGARLVDLWSMDALHDKRAWCEDRLHFSSDGHRRIALRTAEVLGVPVVDDWREPLPPEDPKPWLRLRQDDLTWTTTHLLPWVARQLRGESLGDGLTPKRPQLTPYAVDRTHHHVF</sequence>
<comment type="caution">
    <text evidence="2">The sequence shown here is derived from an EMBL/GenBank/DDBJ whole genome shotgun (WGS) entry which is preliminary data.</text>
</comment>
<gene>
    <name evidence="2" type="ORF">BJP25_02000</name>
</gene>
<evidence type="ECO:0000313" key="2">
    <source>
        <dbReference type="EMBL" id="OLR89819.1"/>
    </source>
</evidence>
<dbReference type="InterPro" id="IPR053140">
    <property type="entry name" value="GDSL_Rv0518-like"/>
</dbReference>
<dbReference type="Proteomes" id="UP000186040">
    <property type="component" value="Unassembled WGS sequence"/>
</dbReference>